<dbReference type="KEGG" id="xba:C7S18_17015"/>
<keyword evidence="3" id="KW-1185">Reference proteome</keyword>
<feature type="transmembrane region" description="Helical" evidence="1">
    <location>
        <begin position="6"/>
        <end position="27"/>
    </location>
</feature>
<proteinExistence type="predicted"/>
<dbReference type="Proteomes" id="UP000241074">
    <property type="component" value="Chromosome"/>
</dbReference>
<evidence type="ECO:0008006" key="4">
    <source>
        <dbReference type="Google" id="ProtNLM"/>
    </source>
</evidence>
<name>A0A2P1PVA1_9GAMM</name>
<evidence type="ECO:0000313" key="3">
    <source>
        <dbReference type="Proteomes" id="UP000241074"/>
    </source>
</evidence>
<accession>A0A2P1PVA1</accession>
<feature type="transmembrane region" description="Helical" evidence="1">
    <location>
        <begin position="100"/>
        <end position="119"/>
    </location>
</feature>
<feature type="transmembrane region" description="Helical" evidence="1">
    <location>
        <begin position="164"/>
        <end position="183"/>
    </location>
</feature>
<organism evidence="2 3">
    <name type="scientific">Ahniella affigens</name>
    <dbReference type="NCBI Taxonomy" id="2021234"/>
    <lineage>
        <taxon>Bacteria</taxon>
        <taxon>Pseudomonadati</taxon>
        <taxon>Pseudomonadota</taxon>
        <taxon>Gammaproteobacteria</taxon>
        <taxon>Lysobacterales</taxon>
        <taxon>Rhodanobacteraceae</taxon>
        <taxon>Ahniella</taxon>
    </lineage>
</organism>
<reference evidence="2 3" key="2">
    <citation type="submission" date="2018-03" db="EMBL/GenBank/DDBJ databases">
        <authorList>
            <person name="Keele B.F."/>
        </authorList>
    </citation>
    <scope>NUCLEOTIDE SEQUENCE [LARGE SCALE GENOMIC DNA]</scope>
    <source>
        <strain evidence="2 3">D13</strain>
    </source>
</reference>
<feature type="transmembrane region" description="Helical" evidence="1">
    <location>
        <begin position="39"/>
        <end position="61"/>
    </location>
</feature>
<reference evidence="2 3" key="1">
    <citation type="submission" date="2018-03" db="EMBL/GenBank/DDBJ databases">
        <title>Ahniella affigens gen. nov., sp. nov., a gammaproteobacterium isolated from sandy soil near a stream.</title>
        <authorList>
            <person name="Ko Y."/>
            <person name="Kim J.-H."/>
        </authorList>
    </citation>
    <scope>NUCLEOTIDE SEQUENCE [LARGE SCALE GENOMIC DNA]</scope>
    <source>
        <strain evidence="2 3">D13</strain>
    </source>
</reference>
<feature type="transmembrane region" description="Helical" evidence="1">
    <location>
        <begin position="67"/>
        <end position="88"/>
    </location>
</feature>
<feature type="transmembrane region" description="Helical" evidence="1">
    <location>
        <begin position="125"/>
        <end position="143"/>
    </location>
</feature>
<dbReference type="RefSeq" id="WP_106892696.1">
    <property type="nucleotide sequence ID" value="NZ_CP027860.1"/>
</dbReference>
<gene>
    <name evidence="2" type="ORF">C7S18_17015</name>
</gene>
<dbReference type="EMBL" id="CP027860">
    <property type="protein sequence ID" value="AVP98777.1"/>
    <property type="molecule type" value="Genomic_DNA"/>
</dbReference>
<keyword evidence="1" id="KW-0812">Transmembrane</keyword>
<dbReference type="AlphaFoldDB" id="A0A2P1PVA1"/>
<evidence type="ECO:0000313" key="2">
    <source>
        <dbReference type="EMBL" id="AVP98777.1"/>
    </source>
</evidence>
<sequence>MYALLKYAHAWIGALALITFWLAGFARKGSNAHRWTGRVYLIAMCGILATGFPMAALAYSIGLVEQAIFLAYLLVITGNAMWLAWSAVRNKQSFAGFTGPMYRALMVLTPIAGVITLIVGIQTQATILMGFSVIGMISGYRMYQGLRRGPEHRLWWREAHMDAMLGNAIATHIAFLSIGLPKLLPMLSGPLLQNLAWFGPVVIAWTARVFLIRRFPKGAPMPANANPTTRAPVITTQAP</sequence>
<keyword evidence="1" id="KW-0472">Membrane</keyword>
<evidence type="ECO:0000256" key="1">
    <source>
        <dbReference type="SAM" id="Phobius"/>
    </source>
</evidence>
<dbReference type="OrthoDB" id="5984490at2"/>
<protein>
    <recommendedName>
        <fullName evidence="4">DUF2306 domain-containing protein</fullName>
    </recommendedName>
</protein>
<feature type="transmembrane region" description="Helical" evidence="1">
    <location>
        <begin position="195"/>
        <end position="211"/>
    </location>
</feature>
<keyword evidence="1" id="KW-1133">Transmembrane helix</keyword>